<feature type="region of interest" description="Disordered" evidence="1">
    <location>
        <begin position="287"/>
        <end position="333"/>
    </location>
</feature>
<feature type="compositionally biased region" description="Acidic residues" evidence="1">
    <location>
        <begin position="99"/>
        <end position="109"/>
    </location>
</feature>
<dbReference type="InterPro" id="IPR025430">
    <property type="entry name" value="DUF4167"/>
</dbReference>
<evidence type="ECO:0000259" key="2">
    <source>
        <dbReference type="Pfam" id="PF13763"/>
    </source>
</evidence>
<dbReference type="Proteomes" id="UP000236286">
    <property type="component" value="Unassembled WGS sequence"/>
</dbReference>
<proteinExistence type="predicted"/>
<dbReference type="RefSeq" id="WP_102843037.1">
    <property type="nucleotide sequence ID" value="NZ_PDZR01000005.1"/>
</dbReference>
<protein>
    <recommendedName>
        <fullName evidence="2">DUF4167 domain-containing protein</fullName>
    </recommendedName>
</protein>
<dbReference type="OrthoDB" id="9816310at2"/>
<dbReference type="AlphaFoldDB" id="A0A2J7TIZ2"/>
<reference evidence="3 4" key="1">
    <citation type="submission" date="2017-10" db="EMBL/GenBank/DDBJ databases">
        <title>Genome announcement of Methylocella silvestris TVC from permafrost.</title>
        <authorList>
            <person name="Wang J."/>
            <person name="Geng K."/>
            <person name="Ul-Haque F."/>
            <person name="Crombie A.T."/>
            <person name="Street L.E."/>
            <person name="Wookey P.A."/>
            <person name="Murrell J.C."/>
            <person name="Pratscher J."/>
        </authorList>
    </citation>
    <scope>NUCLEOTIDE SEQUENCE [LARGE SCALE GENOMIC DNA]</scope>
    <source>
        <strain evidence="3 4">TVC</strain>
    </source>
</reference>
<sequence length="333" mass="37268">MRPGQNNKQRMRGRPNNNRKGPNPLTRSYESSGPDVKIRGTAHHIGEKYLQLARDAQSSGDPVTAESYLQHAEHYFRLIALAQAQQQGSGYQRQPGDALAEEIDGDDDFAALPDRFASPIERFPAPQPAFAPQPPPGGGPQPVADRPFYPTNGQDRQPQGPRVAPYQERQQQEPRAYAERSPQDRQDRSGGQERYSQPEQRGPRDLSRNQPGSPDQDNRTSRRGREFRSDLPRDSRAERAPVEEVQPNGLPAFITAPVRQPSETLPESLDPTVALDSLVPISEDRVEVDRESNGFHLRPRRRRRSKAEMAIDQANEAHDSNDEQSSAKDPVGD</sequence>
<evidence type="ECO:0000313" key="4">
    <source>
        <dbReference type="Proteomes" id="UP000236286"/>
    </source>
</evidence>
<feature type="compositionally biased region" description="Pro residues" evidence="1">
    <location>
        <begin position="125"/>
        <end position="139"/>
    </location>
</feature>
<feature type="compositionally biased region" description="Low complexity" evidence="1">
    <location>
        <begin position="14"/>
        <end position="24"/>
    </location>
</feature>
<feature type="domain" description="DUF4167" evidence="2">
    <location>
        <begin position="12"/>
        <end position="85"/>
    </location>
</feature>
<organism evidence="3 4">
    <name type="scientific">Methylocella silvestris</name>
    <dbReference type="NCBI Taxonomy" id="199596"/>
    <lineage>
        <taxon>Bacteria</taxon>
        <taxon>Pseudomonadati</taxon>
        <taxon>Pseudomonadota</taxon>
        <taxon>Alphaproteobacteria</taxon>
        <taxon>Hyphomicrobiales</taxon>
        <taxon>Beijerinckiaceae</taxon>
        <taxon>Methylocella</taxon>
    </lineage>
</organism>
<feature type="region of interest" description="Disordered" evidence="1">
    <location>
        <begin position="87"/>
        <end position="271"/>
    </location>
</feature>
<gene>
    <name evidence="3" type="ORF">CR492_07080</name>
</gene>
<evidence type="ECO:0000313" key="3">
    <source>
        <dbReference type="EMBL" id="PNG26743.1"/>
    </source>
</evidence>
<feature type="compositionally biased region" description="Basic and acidic residues" evidence="1">
    <location>
        <begin position="216"/>
        <end position="242"/>
    </location>
</feature>
<feature type="compositionally biased region" description="Basic and acidic residues" evidence="1">
    <location>
        <begin position="170"/>
        <end position="191"/>
    </location>
</feature>
<feature type="region of interest" description="Disordered" evidence="1">
    <location>
        <begin position="1"/>
        <end position="37"/>
    </location>
</feature>
<comment type="caution">
    <text evidence="3">The sequence shown here is derived from an EMBL/GenBank/DDBJ whole genome shotgun (WGS) entry which is preliminary data.</text>
</comment>
<feature type="compositionally biased region" description="Low complexity" evidence="1">
    <location>
        <begin position="87"/>
        <end position="96"/>
    </location>
</feature>
<accession>A0A2J7TIZ2</accession>
<dbReference type="EMBL" id="PDZR01000005">
    <property type="protein sequence ID" value="PNG26743.1"/>
    <property type="molecule type" value="Genomic_DNA"/>
</dbReference>
<dbReference type="Pfam" id="PF13763">
    <property type="entry name" value="DUF4167"/>
    <property type="match status" value="1"/>
</dbReference>
<evidence type="ECO:0000256" key="1">
    <source>
        <dbReference type="SAM" id="MobiDB-lite"/>
    </source>
</evidence>
<name>A0A2J7TIZ2_METSI</name>